<dbReference type="GO" id="GO:0003676">
    <property type="term" value="F:nucleic acid binding"/>
    <property type="evidence" value="ECO:0007669"/>
    <property type="project" value="InterPro"/>
</dbReference>
<dbReference type="InterPro" id="IPR012337">
    <property type="entry name" value="RNaseH-like_sf"/>
</dbReference>
<feature type="region of interest" description="Disordered" evidence="3">
    <location>
        <begin position="83"/>
        <end position="107"/>
    </location>
</feature>
<dbReference type="SUPFAM" id="SSF53098">
    <property type="entry name" value="Ribonuclease H-like"/>
    <property type="match status" value="1"/>
</dbReference>
<organism evidence="6 7">
    <name type="scientific">Symbiodinium necroappetens</name>
    <dbReference type="NCBI Taxonomy" id="1628268"/>
    <lineage>
        <taxon>Eukaryota</taxon>
        <taxon>Sar</taxon>
        <taxon>Alveolata</taxon>
        <taxon>Dinophyceae</taxon>
        <taxon>Suessiales</taxon>
        <taxon>Symbiodiniaceae</taxon>
        <taxon>Symbiodinium</taxon>
    </lineage>
</organism>
<evidence type="ECO:0000256" key="3">
    <source>
        <dbReference type="SAM" id="MobiDB-lite"/>
    </source>
</evidence>
<protein>
    <recommendedName>
        <fullName evidence="8">Copia protein</fullName>
    </recommendedName>
</protein>
<comment type="caution">
    <text evidence="6">The sequence shown here is derived from an EMBL/GenBank/DDBJ whole genome shotgun (WGS) entry which is preliminary data.</text>
</comment>
<keyword evidence="2" id="KW-0175">Coiled coil</keyword>
<feature type="region of interest" description="Disordered" evidence="3">
    <location>
        <begin position="1317"/>
        <end position="1337"/>
    </location>
</feature>
<feature type="compositionally biased region" description="Pro residues" evidence="3">
    <location>
        <begin position="40"/>
        <end position="50"/>
    </location>
</feature>
<accession>A0A812RPR4</accession>
<feature type="domain" description="CCHC-type" evidence="4">
    <location>
        <begin position="241"/>
        <end position="256"/>
    </location>
</feature>
<name>A0A812RPR4_9DINO</name>
<keyword evidence="7" id="KW-1185">Reference proteome</keyword>
<evidence type="ECO:0008006" key="8">
    <source>
        <dbReference type="Google" id="ProtNLM"/>
    </source>
</evidence>
<gene>
    <name evidence="6" type="ORF">SNEC2469_LOCUS12421</name>
</gene>
<dbReference type="Proteomes" id="UP000601435">
    <property type="component" value="Unassembled WGS sequence"/>
</dbReference>
<dbReference type="GO" id="GO:0008270">
    <property type="term" value="F:zinc ion binding"/>
    <property type="evidence" value="ECO:0007669"/>
    <property type="project" value="UniProtKB-KW"/>
</dbReference>
<feature type="non-terminal residue" evidence="6">
    <location>
        <position position="1628"/>
    </location>
</feature>
<dbReference type="InterPro" id="IPR036397">
    <property type="entry name" value="RNaseH_sf"/>
</dbReference>
<feature type="region of interest" description="Disordered" evidence="3">
    <location>
        <begin position="1"/>
        <end position="65"/>
    </location>
</feature>
<evidence type="ECO:0000256" key="2">
    <source>
        <dbReference type="SAM" id="Coils"/>
    </source>
</evidence>
<evidence type="ECO:0000256" key="1">
    <source>
        <dbReference type="PROSITE-ProRule" id="PRU00047"/>
    </source>
</evidence>
<dbReference type="InterPro" id="IPR001878">
    <property type="entry name" value="Znf_CCHC"/>
</dbReference>
<reference evidence="6" key="1">
    <citation type="submission" date="2021-02" db="EMBL/GenBank/DDBJ databases">
        <authorList>
            <person name="Dougan E. K."/>
            <person name="Rhodes N."/>
            <person name="Thang M."/>
            <person name="Chan C."/>
        </authorList>
    </citation>
    <scope>NUCLEOTIDE SEQUENCE</scope>
</reference>
<keyword evidence="1" id="KW-0863">Zinc-finger</keyword>
<dbReference type="GO" id="GO:0015074">
    <property type="term" value="P:DNA integration"/>
    <property type="evidence" value="ECO:0007669"/>
    <property type="project" value="InterPro"/>
</dbReference>
<feature type="compositionally biased region" description="Basic and acidic residues" evidence="3">
    <location>
        <begin position="52"/>
        <end position="61"/>
    </location>
</feature>
<dbReference type="PROSITE" id="PS50994">
    <property type="entry name" value="INTEGRASE"/>
    <property type="match status" value="1"/>
</dbReference>
<dbReference type="OrthoDB" id="441505at2759"/>
<feature type="domain" description="Integrase catalytic" evidence="5">
    <location>
        <begin position="864"/>
        <end position="992"/>
    </location>
</feature>
<keyword evidence="1" id="KW-0862">Zinc</keyword>
<dbReference type="InterPro" id="IPR001584">
    <property type="entry name" value="Integrase_cat-core"/>
</dbReference>
<evidence type="ECO:0000259" key="5">
    <source>
        <dbReference type="PROSITE" id="PS50994"/>
    </source>
</evidence>
<evidence type="ECO:0000313" key="6">
    <source>
        <dbReference type="EMBL" id="CAE7449099.1"/>
    </source>
</evidence>
<dbReference type="Gene3D" id="3.30.420.10">
    <property type="entry name" value="Ribonuclease H-like superfamily/Ribonuclease H"/>
    <property type="match status" value="1"/>
</dbReference>
<evidence type="ECO:0000259" key="4">
    <source>
        <dbReference type="PROSITE" id="PS50158"/>
    </source>
</evidence>
<dbReference type="PROSITE" id="PS50158">
    <property type="entry name" value="ZF_CCHC"/>
    <property type="match status" value="1"/>
</dbReference>
<keyword evidence="1" id="KW-0479">Metal-binding</keyword>
<dbReference type="EMBL" id="CAJNJA010019685">
    <property type="protein sequence ID" value="CAE7449099.1"/>
    <property type="molecule type" value="Genomic_DNA"/>
</dbReference>
<proteinExistence type="predicted"/>
<sequence length="1628" mass="179945">MPPRQIEVNDGSNGDQVGYEAAPPNSRPSLAEQIGSVVPSPLPEAPPPPQDGKTEEARGVDEVQGDAMNVVLKGIAQLQGLVSEMSTSPKQSEKPESVKPGVSNLPELPTPGAESCLLFSDWIHNSRPPLSDISDTSEELWEGVLNEASTWYAKYLQLDPLSRLVFQPEPSEFLNKPKWSRVSRRIETMILAALPATVRQEVGKLHAQLLSELEMIGCKKGNDCNFEHSWSAIPFEDRKGRCKTCGAKGHKAQECKAGMKEGEAKAKGKGGMKGSPKAAVEAISVVPTPPPPPAADSQQQIKSMLADAALILQQAMPQREGAVTGEGATPGVPIASPPKAPSSGVAQGTPVTLASLSAQLDSLRAMTREYEAKMMRFEEERVKVEAVALLDSGATHPVVPFSGDMSGLQKVPVTLAGESKDQALSLIAELEDKRLQLFKSDVQELESRMELVSAPLDPTEALRRYAVSGKRPAALRALISQPYLGYFKEETVGMIAEELIGLDEDSGKRMMKQLPLNRAKRRALLSSESWAVHLCSGKPQEENPFRRWAEERQIQLLEVDLLAKGGKGWDLTVQGGVWRVLLWAAATGRIVSIFSSPHPKVTETKPALGLQPMFLWSLASVAKGKGIPYVFEAPKRLEQEYQKFSTWSGGATSHLDQAVFGDVYAKPTQVFTNINLVYASELPTRAAAKGEGSLEKDPDQSDVDQGGIVGYVWREQASESSIGVLLIRKCLRYRSTSLDRSQGMSMVEMAASKDAGVEDLFGDVSQKEPTLQEEPIETPGRNLIEDCAEYEPSEPGEPLDDEMRVRFGFGDEGDALGREGSCQAVEAEDFESMLAPRSPPKDPEELESLIKDLKTPVDQIVLRYFIPLRSKTGQDVMEGLQKMILDINKRYPVKILHSDPGTEFSSYALSRWAASQGIRVQHTLPTDKKGNGLAERIVGWIKSRVRTLLKAASLPIHWWPLAARWAAQAHNRSIEGQSALPSFGHHVLHRTKTPKDAERQILGRWVKYRYAAPHSSIPEGHVLITESGNLVASKGFKDKVIDPLEHDELKLPELEAIDDVLRDADSFESGGAPLKRLRSKTAVRFVETTLGESAEEYSRECILTEDYSNTAFHQLMNLLMSEEGGTQDRRGDLRDKLVFGAYCHGGKRGVTKLTYRRPFTTQFLNQVLFRGLGREGYNPDPKWSSLMLMRSGDVPVHRDYRNEWGSKNHVLCIPGGLLLWTDEAFDHSKRAKVVKEPDWNSSSVTAVIGNTVSFDPRAPHAVRKQPEWLLVGYTPLGTRKLSGESRDYLSARGFDLPDGHEESVQVAMVKGCDDIGYPGDEVPEEGDQIPQPASPTSIDLEQDLQPDSSTTLVGWDFSRGDPADFPLDALDGGFSAGIRCLYPEYFRTALLTQIGKEEGYEVGVWEDEWVPFEELGSTKGAFRIGAERVMKVDDEFFTPNVEGLDSCFKGRGVTCEDRVYGKVWLVQSSVESNLWKMITSDNVTVGFVIIYVDDMMFLSTKEQADLAYTWIKARWECTPLEQATEQNPITFLGVEIHLETLETGEQGFALCQKAYIEELARSYGLTLSNRSSPVPREWVREMPELEEQPDDNTVRKAQKVTGEVLWVAQRSRPDVAHCVGLMASWITK</sequence>
<evidence type="ECO:0000313" key="7">
    <source>
        <dbReference type="Proteomes" id="UP000601435"/>
    </source>
</evidence>
<feature type="coiled-coil region" evidence="2">
    <location>
        <begin position="353"/>
        <end position="380"/>
    </location>
</feature>